<dbReference type="EMBL" id="QMKO01001570">
    <property type="protein sequence ID" value="RTG88550.1"/>
    <property type="molecule type" value="Genomic_DNA"/>
</dbReference>
<proteinExistence type="predicted"/>
<reference evidence="2 3" key="1">
    <citation type="journal article" date="2019" name="PLoS Pathog.">
        <title>Genome sequence of the bovine parasite Schistosoma bovis Tanzania.</title>
        <authorList>
            <person name="Oey H."/>
            <person name="Zakrzewski M."/>
            <person name="Gobert G."/>
            <person name="Gravermann K."/>
            <person name="Stoye J."/>
            <person name="Jones M."/>
            <person name="Mcmanus D."/>
            <person name="Krause L."/>
        </authorList>
    </citation>
    <scope>NUCLEOTIDE SEQUENCE [LARGE SCALE GENOMIC DNA]</scope>
    <source>
        <strain evidence="2 3">TAN1997</strain>
    </source>
</reference>
<name>A0A430QLH7_SCHBO</name>
<protein>
    <submittedName>
        <fullName evidence="2">Uncharacterized protein</fullName>
    </submittedName>
</protein>
<evidence type="ECO:0000313" key="3">
    <source>
        <dbReference type="Proteomes" id="UP000290809"/>
    </source>
</evidence>
<evidence type="ECO:0000313" key="2">
    <source>
        <dbReference type="EMBL" id="RTG88550.1"/>
    </source>
</evidence>
<evidence type="ECO:0000256" key="1">
    <source>
        <dbReference type="SAM" id="MobiDB-lite"/>
    </source>
</evidence>
<dbReference type="AlphaFoldDB" id="A0A430QLH7"/>
<accession>A0A430QLH7</accession>
<organism evidence="2 3">
    <name type="scientific">Schistosoma bovis</name>
    <name type="common">Blood fluke</name>
    <dbReference type="NCBI Taxonomy" id="6184"/>
    <lineage>
        <taxon>Eukaryota</taxon>
        <taxon>Metazoa</taxon>
        <taxon>Spiralia</taxon>
        <taxon>Lophotrochozoa</taxon>
        <taxon>Platyhelminthes</taxon>
        <taxon>Trematoda</taxon>
        <taxon>Digenea</taxon>
        <taxon>Strigeidida</taxon>
        <taxon>Schistosomatoidea</taxon>
        <taxon>Schistosomatidae</taxon>
        <taxon>Schistosoma</taxon>
    </lineage>
</organism>
<feature type="region of interest" description="Disordered" evidence="1">
    <location>
        <begin position="530"/>
        <end position="560"/>
    </location>
</feature>
<sequence>MKCTSSLTSIHEGSESETCTNTDPKEDSIDSLSNNLSNISISLPFNDTTSDSDEKYDNISCLSYDEYTGIRQSLNLPCSYISNSFQWFTFSFRNPNRSLLRAGLVNTWFPDMNCINAKSTLNEIPLKKVSLSQPTHALHDLWLFMSTTSGKNKVVISNARTYCLICYSSNNNINNPSNFDDIIYLSRLIRSTRHSNIVRSAQPHDCYFSNAFYALNTITLSNNANNDNNISNNKIDKIVQFMNDMEKQDNHLSHCKTSPTHISREFIKKCYELYELMFDKLPSPSNNDENTMNNVVLRYFSNSLEYLKLSKAKTIMWMEAPIELYLLRKLKTACSIMTNKSTLDSTNNKVNDLNKISDNILRRLAVVGLGRTRLTRLAGLGGWKQFAGFLSYRPSSSSSISGNSKITSHTNEEADIVRNAFVTDDLETIRILYVYFRNVYKNLDRHERCYLENNSNHHHKNLMKSFSSTKLSNKQHRPFLLSYLDYHCDNAEFDDKSRIKLKLPPYPSIPAEPINLNRYRDPSLLLLKEMDSSSSSLSTSSSDAENSDTDNDSLGLEDVD</sequence>
<feature type="region of interest" description="Disordered" evidence="1">
    <location>
        <begin position="1"/>
        <end position="29"/>
    </location>
</feature>
<feature type="compositionally biased region" description="Polar residues" evidence="1">
    <location>
        <begin position="1"/>
        <end position="22"/>
    </location>
</feature>
<comment type="caution">
    <text evidence="2">The sequence shown here is derived from an EMBL/GenBank/DDBJ whole genome shotgun (WGS) entry which is preliminary data.</text>
</comment>
<keyword evidence="3" id="KW-1185">Reference proteome</keyword>
<gene>
    <name evidence="2" type="ORF">DC041_0005340</name>
</gene>
<dbReference type="Proteomes" id="UP000290809">
    <property type="component" value="Unassembled WGS sequence"/>
</dbReference>
<feature type="compositionally biased region" description="Acidic residues" evidence="1">
    <location>
        <begin position="545"/>
        <end position="560"/>
    </location>
</feature>
<feature type="compositionally biased region" description="Low complexity" evidence="1">
    <location>
        <begin position="530"/>
        <end position="544"/>
    </location>
</feature>